<keyword evidence="13" id="KW-1185">Reference proteome</keyword>
<dbReference type="InterPro" id="IPR052217">
    <property type="entry name" value="Mito/Peroxisomal_Carrier"/>
</dbReference>
<keyword evidence="5" id="KW-0677">Repeat</keyword>
<dbReference type="SUPFAM" id="SSF103506">
    <property type="entry name" value="Mitochondrial carrier"/>
    <property type="match status" value="1"/>
</dbReference>
<keyword evidence="8" id="KW-0576">Peroxisome</keyword>
<dbReference type="Proteomes" id="UP000054350">
    <property type="component" value="Unassembled WGS sequence"/>
</dbReference>
<proteinExistence type="inferred from homology"/>
<dbReference type="OMA" id="QFMIIES"/>
<reference evidence="12 13" key="1">
    <citation type="submission" date="2009-11" db="EMBL/GenBank/DDBJ databases">
        <title>Annotation of Allomyces macrogynus ATCC 38327.</title>
        <authorList>
            <consortium name="The Broad Institute Genome Sequencing Platform"/>
            <person name="Russ C."/>
            <person name="Cuomo C."/>
            <person name="Burger G."/>
            <person name="Gray M.W."/>
            <person name="Holland P.W.H."/>
            <person name="King N."/>
            <person name="Lang F.B.F."/>
            <person name="Roger A.J."/>
            <person name="Ruiz-Trillo I."/>
            <person name="Young S.K."/>
            <person name="Zeng Q."/>
            <person name="Gargeya S."/>
            <person name="Fitzgerald M."/>
            <person name="Haas B."/>
            <person name="Abouelleil A."/>
            <person name="Alvarado L."/>
            <person name="Arachchi H.M."/>
            <person name="Berlin A."/>
            <person name="Chapman S.B."/>
            <person name="Gearin G."/>
            <person name="Goldberg J."/>
            <person name="Griggs A."/>
            <person name="Gujja S."/>
            <person name="Hansen M."/>
            <person name="Heiman D."/>
            <person name="Howarth C."/>
            <person name="Larimer J."/>
            <person name="Lui A."/>
            <person name="MacDonald P.J.P."/>
            <person name="McCowen C."/>
            <person name="Montmayeur A."/>
            <person name="Murphy C."/>
            <person name="Neiman D."/>
            <person name="Pearson M."/>
            <person name="Priest M."/>
            <person name="Roberts A."/>
            <person name="Saif S."/>
            <person name="Shea T."/>
            <person name="Sisk P."/>
            <person name="Stolte C."/>
            <person name="Sykes S."/>
            <person name="Wortman J."/>
            <person name="Nusbaum C."/>
            <person name="Birren B."/>
        </authorList>
    </citation>
    <scope>NUCLEOTIDE SEQUENCE [LARGE SCALE GENOMIC DNA]</scope>
    <source>
        <strain evidence="12 13">ATCC 38327</strain>
    </source>
</reference>
<dbReference type="Gene3D" id="1.50.40.10">
    <property type="entry name" value="Mitochondrial carrier domain"/>
    <property type="match status" value="2"/>
</dbReference>
<accession>A0A0L0S9N0</accession>
<feature type="repeat" description="Solcar" evidence="9">
    <location>
        <begin position="207"/>
        <end position="297"/>
    </location>
</feature>
<dbReference type="GO" id="GO:0044610">
    <property type="term" value="F:FMN transmembrane transporter activity"/>
    <property type="evidence" value="ECO:0007669"/>
    <property type="project" value="TreeGrafter"/>
</dbReference>
<feature type="transmembrane region" description="Helical" evidence="11">
    <location>
        <begin position="6"/>
        <end position="26"/>
    </location>
</feature>
<gene>
    <name evidence="12" type="ORF">AMAG_03484</name>
</gene>
<feature type="transmembrane region" description="Helical" evidence="11">
    <location>
        <begin position="166"/>
        <end position="186"/>
    </location>
</feature>
<evidence type="ECO:0000256" key="7">
    <source>
        <dbReference type="ARBA" id="ARBA00023136"/>
    </source>
</evidence>
<feature type="transmembrane region" description="Helical" evidence="11">
    <location>
        <begin position="107"/>
        <end position="127"/>
    </location>
</feature>
<keyword evidence="6 11" id="KW-1133">Transmembrane helix</keyword>
<comment type="similarity">
    <text evidence="2 10">Belongs to the mitochondrial carrier (TC 2.A.29) family.</text>
</comment>
<evidence type="ECO:0000256" key="3">
    <source>
        <dbReference type="ARBA" id="ARBA00022448"/>
    </source>
</evidence>
<evidence type="ECO:0000256" key="5">
    <source>
        <dbReference type="ARBA" id="ARBA00022737"/>
    </source>
</evidence>
<reference evidence="13" key="2">
    <citation type="submission" date="2009-11" db="EMBL/GenBank/DDBJ databases">
        <title>The Genome Sequence of Allomyces macrogynus strain ATCC 38327.</title>
        <authorList>
            <consortium name="The Broad Institute Genome Sequencing Platform"/>
            <person name="Russ C."/>
            <person name="Cuomo C."/>
            <person name="Shea T."/>
            <person name="Young S.K."/>
            <person name="Zeng Q."/>
            <person name="Koehrsen M."/>
            <person name="Haas B."/>
            <person name="Borodovsky M."/>
            <person name="Guigo R."/>
            <person name="Alvarado L."/>
            <person name="Berlin A."/>
            <person name="Borenstein D."/>
            <person name="Chen Z."/>
            <person name="Engels R."/>
            <person name="Freedman E."/>
            <person name="Gellesch M."/>
            <person name="Goldberg J."/>
            <person name="Griggs A."/>
            <person name="Gujja S."/>
            <person name="Heiman D."/>
            <person name="Hepburn T."/>
            <person name="Howarth C."/>
            <person name="Jen D."/>
            <person name="Larson L."/>
            <person name="Lewis B."/>
            <person name="Mehta T."/>
            <person name="Park D."/>
            <person name="Pearson M."/>
            <person name="Roberts A."/>
            <person name="Saif S."/>
            <person name="Shenoy N."/>
            <person name="Sisk P."/>
            <person name="Stolte C."/>
            <person name="Sykes S."/>
            <person name="Walk T."/>
            <person name="White J."/>
            <person name="Yandava C."/>
            <person name="Burger G."/>
            <person name="Gray M.W."/>
            <person name="Holland P.W.H."/>
            <person name="King N."/>
            <person name="Lang F.B.F."/>
            <person name="Roger A.J."/>
            <person name="Ruiz-Trillo I."/>
            <person name="Lander E."/>
            <person name="Nusbaum C."/>
        </authorList>
    </citation>
    <scope>NUCLEOTIDE SEQUENCE [LARGE SCALE GENOMIC DNA]</scope>
    <source>
        <strain evidence="13">ATCC 38327</strain>
    </source>
</reference>
<feature type="repeat" description="Solcar" evidence="9">
    <location>
        <begin position="101"/>
        <end position="193"/>
    </location>
</feature>
<sequence length="315" mass="33915">MSDNVAHAVAGAAGGIVSTVLTYPLITVSSRMQVQKDDKSGDAYKNFFDGVRKIIKKDGPAGLFSGMNSALIGIAITNGVYYGCYETTKSAFLAASGRRVMSTVESMIAGAVAGSATVLVTNPIWVINTRMTVKKDSLDESGAPVKKLGAWEMFLKVIREEGPASLWQGLIPALILVINPIIQYTVFEQARGRLEKIRRTSGGSGVLSSFDIFLLGALAKLTATGVTYPYLVVKNRMQLKQSKTDDSARYSSVMDGFRKILKQEGVKGLYKGIETKIVQSVLTASLLFTAKEELFKVAVFILTVLGARSKVAAKH</sequence>
<evidence type="ECO:0000256" key="10">
    <source>
        <dbReference type="RuleBase" id="RU000488"/>
    </source>
</evidence>
<evidence type="ECO:0000256" key="11">
    <source>
        <dbReference type="SAM" id="Phobius"/>
    </source>
</evidence>
<evidence type="ECO:0000256" key="6">
    <source>
        <dbReference type="ARBA" id="ARBA00022989"/>
    </source>
</evidence>
<dbReference type="eggNOG" id="KOG0769">
    <property type="taxonomic scope" value="Eukaryota"/>
</dbReference>
<evidence type="ECO:0000256" key="2">
    <source>
        <dbReference type="ARBA" id="ARBA00006375"/>
    </source>
</evidence>
<name>A0A0L0S9N0_ALLM3</name>
<dbReference type="AlphaFoldDB" id="A0A0L0S9N0"/>
<dbReference type="PANTHER" id="PTHR45939">
    <property type="entry name" value="PEROXISOMAL MEMBRANE PROTEIN PMP34-RELATED"/>
    <property type="match status" value="1"/>
</dbReference>
<dbReference type="GO" id="GO:0015228">
    <property type="term" value="F:coenzyme A transmembrane transporter activity"/>
    <property type="evidence" value="ECO:0007669"/>
    <property type="project" value="TreeGrafter"/>
</dbReference>
<feature type="transmembrane region" description="Helical" evidence="11">
    <location>
        <begin position="61"/>
        <end position="82"/>
    </location>
</feature>
<evidence type="ECO:0000256" key="4">
    <source>
        <dbReference type="ARBA" id="ARBA00022692"/>
    </source>
</evidence>
<keyword evidence="3 10" id="KW-0813">Transport</keyword>
<evidence type="ECO:0000313" key="12">
    <source>
        <dbReference type="EMBL" id="KNE59156.1"/>
    </source>
</evidence>
<dbReference type="InterPro" id="IPR018108">
    <property type="entry name" value="MCP_transmembrane"/>
</dbReference>
<evidence type="ECO:0000256" key="8">
    <source>
        <dbReference type="ARBA" id="ARBA00023140"/>
    </source>
</evidence>
<dbReference type="GO" id="GO:0015230">
    <property type="term" value="F:FAD transmembrane transporter activity"/>
    <property type="evidence" value="ECO:0007669"/>
    <property type="project" value="TreeGrafter"/>
</dbReference>
<dbReference type="GO" id="GO:0005347">
    <property type="term" value="F:ATP transmembrane transporter activity"/>
    <property type="evidence" value="ECO:0007669"/>
    <property type="project" value="TreeGrafter"/>
</dbReference>
<keyword evidence="4 9" id="KW-0812">Transmembrane</keyword>
<evidence type="ECO:0000313" key="13">
    <source>
        <dbReference type="Proteomes" id="UP000054350"/>
    </source>
</evidence>
<protein>
    <recommendedName>
        <fullName evidence="14">Mitochondrial carrier</fullName>
    </recommendedName>
</protein>
<dbReference type="PROSITE" id="PS50920">
    <property type="entry name" value="SOLCAR"/>
    <property type="match status" value="3"/>
</dbReference>
<dbReference type="VEuPathDB" id="FungiDB:AMAG_03484"/>
<dbReference type="GO" id="GO:0051724">
    <property type="term" value="F:NAD transmembrane transporter activity"/>
    <property type="evidence" value="ECO:0007669"/>
    <property type="project" value="TreeGrafter"/>
</dbReference>
<dbReference type="GO" id="GO:0015217">
    <property type="term" value="F:ADP transmembrane transporter activity"/>
    <property type="evidence" value="ECO:0007669"/>
    <property type="project" value="TreeGrafter"/>
</dbReference>
<dbReference type="PANTHER" id="PTHR45939:SF5">
    <property type="entry name" value="PEROXISOMAL MEMBRANE PROTEIN PMP34"/>
    <property type="match status" value="1"/>
</dbReference>
<keyword evidence="7 9" id="KW-0472">Membrane</keyword>
<evidence type="ECO:0000256" key="9">
    <source>
        <dbReference type="PROSITE-ProRule" id="PRU00282"/>
    </source>
</evidence>
<feature type="repeat" description="Solcar" evidence="9">
    <location>
        <begin position="2"/>
        <end position="91"/>
    </location>
</feature>
<comment type="subcellular location">
    <subcellularLocation>
        <location evidence="1">Peroxisome membrane</location>
        <topology evidence="1">Multi-pass membrane protein</topology>
    </subcellularLocation>
</comment>
<dbReference type="OrthoDB" id="2019556at2759"/>
<dbReference type="InterPro" id="IPR023395">
    <property type="entry name" value="MCP_dom_sf"/>
</dbReference>
<feature type="transmembrane region" description="Helical" evidence="11">
    <location>
        <begin position="206"/>
        <end position="233"/>
    </location>
</feature>
<evidence type="ECO:0008006" key="14">
    <source>
        <dbReference type="Google" id="ProtNLM"/>
    </source>
</evidence>
<dbReference type="EMBL" id="GG745334">
    <property type="protein sequence ID" value="KNE59156.1"/>
    <property type="molecule type" value="Genomic_DNA"/>
</dbReference>
<dbReference type="GO" id="GO:0005778">
    <property type="term" value="C:peroxisomal membrane"/>
    <property type="evidence" value="ECO:0007669"/>
    <property type="project" value="UniProtKB-SubCell"/>
</dbReference>
<dbReference type="Pfam" id="PF00153">
    <property type="entry name" value="Mito_carr"/>
    <property type="match status" value="3"/>
</dbReference>
<dbReference type="GO" id="GO:0080122">
    <property type="term" value="F:AMP transmembrane transporter activity"/>
    <property type="evidence" value="ECO:0007669"/>
    <property type="project" value="TreeGrafter"/>
</dbReference>
<dbReference type="STRING" id="578462.A0A0L0S9N0"/>
<organism evidence="12 13">
    <name type="scientific">Allomyces macrogynus (strain ATCC 38327)</name>
    <name type="common">Allomyces javanicus var. macrogynus</name>
    <dbReference type="NCBI Taxonomy" id="578462"/>
    <lineage>
        <taxon>Eukaryota</taxon>
        <taxon>Fungi</taxon>
        <taxon>Fungi incertae sedis</taxon>
        <taxon>Blastocladiomycota</taxon>
        <taxon>Blastocladiomycetes</taxon>
        <taxon>Blastocladiales</taxon>
        <taxon>Blastocladiaceae</taxon>
        <taxon>Allomyces</taxon>
    </lineage>
</organism>
<evidence type="ECO:0000256" key="1">
    <source>
        <dbReference type="ARBA" id="ARBA00004585"/>
    </source>
</evidence>